<dbReference type="PROSITE" id="PS51352">
    <property type="entry name" value="THIOREDOXIN_2"/>
    <property type="match status" value="2"/>
</dbReference>
<dbReference type="Proteomes" id="UP000504609">
    <property type="component" value="Unplaced"/>
</dbReference>
<dbReference type="AlphaFoldDB" id="A0A6J1F1Q8"/>
<dbReference type="EC" id="1.8.1.8" evidence="1"/>
<dbReference type="GeneID" id="111438866"/>
<accession>A0A6J1F1Q8</accession>
<keyword evidence="3" id="KW-0560">Oxidoreductase</keyword>
<comment type="similarity">
    <text evidence="5">Belongs to the nucleoredoxin family.</text>
</comment>
<evidence type="ECO:0000256" key="7">
    <source>
        <dbReference type="ARBA" id="ARBA00047804"/>
    </source>
</evidence>
<gene>
    <name evidence="10" type="primary">LOC111438866</name>
</gene>
<dbReference type="PANTHER" id="PTHR13871:SF96">
    <property type="entry name" value="THIOREDOXIN DOMAIN-CONTAINING PROTEIN"/>
    <property type="match status" value="1"/>
</dbReference>
<dbReference type="InterPro" id="IPR017937">
    <property type="entry name" value="Thioredoxin_CS"/>
</dbReference>
<keyword evidence="9" id="KW-1185">Reference proteome</keyword>
<protein>
    <recommendedName>
        <fullName evidence="1">protein-disulfide reductase</fullName>
        <ecNumber evidence="1">1.8.1.8</ecNumber>
    </recommendedName>
</protein>
<dbReference type="Pfam" id="PF03107">
    <property type="entry name" value="C1_2"/>
    <property type="match status" value="1"/>
</dbReference>
<dbReference type="PANTHER" id="PTHR13871">
    <property type="entry name" value="THIOREDOXIN"/>
    <property type="match status" value="1"/>
</dbReference>
<evidence type="ECO:0000256" key="3">
    <source>
        <dbReference type="ARBA" id="ARBA00023002"/>
    </source>
</evidence>
<dbReference type="SUPFAM" id="SSF57889">
    <property type="entry name" value="Cysteine-rich domain"/>
    <property type="match status" value="1"/>
</dbReference>
<evidence type="ECO:0000313" key="9">
    <source>
        <dbReference type="Proteomes" id="UP000504609"/>
    </source>
</evidence>
<dbReference type="InterPro" id="IPR046349">
    <property type="entry name" value="C1-like_sf"/>
</dbReference>
<comment type="catalytic activity">
    <reaction evidence="6">
        <text>[protein]-dithiol + NAD(+) = [protein]-disulfide + NADH + H(+)</text>
        <dbReference type="Rhea" id="RHEA:18749"/>
        <dbReference type="Rhea" id="RHEA-COMP:10593"/>
        <dbReference type="Rhea" id="RHEA-COMP:10594"/>
        <dbReference type="ChEBI" id="CHEBI:15378"/>
        <dbReference type="ChEBI" id="CHEBI:29950"/>
        <dbReference type="ChEBI" id="CHEBI:50058"/>
        <dbReference type="ChEBI" id="CHEBI:57540"/>
        <dbReference type="ChEBI" id="CHEBI:57945"/>
        <dbReference type="EC" id="1.8.1.8"/>
    </reaction>
</comment>
<evidence type="ECO:0000313" key="10">
    <source>
        <dbReference type="RefSeq" id="XP_022932448.1"/>
    </source>
</evidence>
<dbReference type="InterPro" id="IPR013766">
    <property type="entry name" value="Thioredoxin_domain"/>
</dbReference>
<organism evidence="9 10">
    <name type="scientific">Cucurbita moschata</name>
    <name type="common">Winter crookneck squash</name>
    <name type="synonym">Cucurbita pepo var. moschata</name>
    <dbReference type="NCBI Taxonomy" id="3662"/>
    <lineage>
        <taxon>Eukaryota</taxon>
        <taxon>Viridiplantae</taxon>
        <taxon>Streptophyta</taxon>
        <taxon>Embryophyta</taxon>
        <taxon>Tracheophyta</taxon>
        <taxon>Spermatophyta</taxon>
        <taxon>Magnoliopsida</taxon>
        <taxon>eudicotyledons</taxon>
        <taxon>Gunneridae</taxon>
        <taxon>Pentapetalae</taxon>
        <taxon>rosids</taxon>
        <taxon>fabids</taxon>
        <taxon>Cucurbitales</taxon>
        <taxon>Cucurbitaceae</taxon>
        <taxon>Cucurbiteae</taxon>
        <taxon>Cucurbita</taxon>
    </lineage>
</organism>
<dbReference type="InterPro" id="IPR045870">
    <property type="entry name" value="TryX_NRX_thioredoxin_dom"/>
</dbReference>
<dbReference type="Gene3D" id="3.40.30.10">
    <property type="entry name" value="Glutaredoxin"/>
    <property type="match status" value="3"/>
</dbReference>
<dbReference type="InterPro" id="IPR004146">
    <property type="entry name" value="DC1"/>
</dbReference>
<evidence type="ECO:0000256" key="2">
    <source>
        <dbReference type="ARBA" id="ARBA00022737"/>
    </source>
</evidence>
<sequence>MASDAVHDLSSVFSSEGRDFLIRNNGDQVKISSLIGKIVGLYFSASWCPPCHRFTPIFAGVYEELASKGDFEVVFVSADSDDESFEDYFSKMPWLSIPFSDSATKERLNELFEVRGIPHLIVLDANGKVSTDDGVRLVSEYGANAYPFTSEQIQLLKDREEEAKRNQTISSILVSNQRNYVISNNGNQIPVSELEGKVIGLYFSVYGHETCDDFTPLLVDAYKKLKEGKQNFEIVSISLDDEDDDFNEAFKTMPWLALPFKDEKCQKLIRYFELSDIPTLVIIGQDGKTLHPNAAELIEEHGTDAYPFNPEKLEKLAEIQKAKLESQTLESLLVRGENDFVIGKNGAKIPVSELVGKNILLYFSAHWCPPCRAFLPKLIEAYNEIKQKDKEFEVVFISSDSDQDSFEEFFSGMPWLALPFGDERKKFLNRRFKIEGIPALVALDQSGRTVSTDARNLISSHGADAYPFTKERQEELEKQLEEEAKGWPEKLKHELHEEHELVRTHRAAYNCDACDELGYSWSFYCEECDFDMHPKCGLKKNEGAEEQKEEWVCKGDVCRRA</sequence>
<dbReference type="KEGG" id="cmos:111438866"/>
<dbReference type="InterPro" id="IPR012336">
    <property type="entry name" value="Thioredoxin-like_fold"/>
</dbReference>
<dbReference type="Pfam" id="PF13905">
    <property type="entry name" value="Thioredoxin_8"/>
    <property type="match status" value="3"/>
</dbReference>
<dbReference type="InterPro" id="IPR052259">
    <property type="entry name" value="Nucleoredoxin-like"/>
</dbReference>
<dbReference type="CDD" id="cd03009">
    <property type="entry name" value="TryX_like_TryX_NRX"/>
    <property type="match status" value="2"/>
</dbReference>
<name>A0A6J1F1Q8_CUCMO</name>
<dbReference type="SUPFAM" id="SSF52833">
    <property type="entry name" value="Thioredoxin-like"/>
    <property type="match status" value="3"/>
</dbReference>
<feature type="domain" description="Thioredoxin" evidence="8">
    <location>
        <begin position="1"/>
        <end position="143"/>
    </location>
</feature>
<keyword evidence="2" id="KW-0677">Repeat</keyword>
<evidence type="ECO:0000256" key="4">
    <source>
        <dbReference type="ARBA" id="ARBA00023027"/>
    </source>
</evidence>
<reference evidence="10" key="1">
    <citation type="submission" date="2025-08" db="UniProtKB">
        <authorList>
            <consortium name="RefSeq"/>
        </authorList>
    </citation>
    <scope>IDENTIFICATION</scope>
    <source>
        <tissue evidence="10">Young leaves</tissue>
    </source>
</reference>
<comment type="catalytic activity">
    <reaction evidence="7">
        <text>[protein]-dithiol + NADP(+) = [protein]-disulfide + NADPH + H(+)</text>
        <dbReference type="Rhea" id="RHEA:18753"/>
        <dbReference type="Rhea" id="RHEA-COMP:10593"/>
        <dbReference type="Rhea" id="RHEA-COMP:10594"/>
        <dbReference type="ChEBI" id="CHEBI:15378"/>
        <dbReference type="ChEBI" id="CHEBI:29950"/>
        <dbReference type="ChEBI" id="CHEBI:50058"/>
        <dbReference type="ChEBI" id="CHEBI:57783"/>
        <dbReference type="ChEBI" id="CHEBI:58349"/>
        <dbReference type="EC" id="1.8.1.8"/>
    </reaction>
</comment>
<evidence type="ECO:0000256" key="6">
    <source>
        <dbReference type="ARBA" id="ARBA00047388"/>
    </source>
</evidence>
<evidence type="ECO:0000259" key="8">
    <source>
        <dbReference type="PROSITE" id="PS51352"/>
    </source>
</evidence>
<dbReference type="InterPro" id="IPR036249">
    <property type="entry name" value="Thioredoxin-like_sf"/>
</dbReference>
<proteinExistence type="inferred from homology"/>
<keyword evidence="4" id="KW-0520">NAD</keyword>
<dbReference type="GO" id="GO:0004791">
    <property type="term" value="F:thioredoxin-disulfide reductase (NADPH) activity"/>
    <property type="evidence" value="ECO:0007669"/>
    <property type="project" value="InterPro"/>
</dbReference>
<evidence type="ECO:0000256" key="1">
    <source>
        <dbReference type="ARBA" id="ARBA00012612"/>
    </source>
</evidence>
<dbReference type="RefSeq" id="XP_022932448.1">
    <property type="nucleotide sequence ID" value="XM_023076680.1"/>
</dbReference>
<dbReference type="PROSITE" id="PS00194">
    <property type="entry name" value="THIOREDOXIN_1"/>
    <property type="match status" value="1"/>
</dbReference>
<feature type="domain" description="Thioredoxin" evidence="8">
    <location>
        <begin position="318"/>
        <end position="485"/>
    </location>
</feature>
<evidence type="ECO:0000256" key="5">
    <source>
        <dbReference type="ARBA" id="ARBA00025782"/>
    </source>
</evidence>